<reference evidence="7" key="2">
    <citation type="submission" date="2020-09" db="EMBL/GenBank/DDBJ databases">
        <authorList>
            <person name="Sun Q."/>
            <person name="Zhou Y."/>
        </authorList>
    </citation>
    <scope>NUCLEOTIDE SEQUENCE</scope>
    <source>
        <strain evidence="7">CGMCC 1.15179</strain>
    </source>
</reference>
<protein>
    <submittedName>
        <fullName evidence="7">Membrane protein</fullName>
    </submittedName>
</protein>
<dbReference type="GO" id="GO:0012505">
    <property type="term" value="C:endomembrane system"/>
    <property type="evidence" value="ECO:0007669"/>
    <property type="project" value="UniProtKB-SubCell"/>
</dbReference>
<proteinExistence type="predicted"/>
<evidence type="ECO:0000256" key="1">
    <source>
        <dbReference type="ARBA" id="ARBA00004127"/>
    </source>
</evidence>
<accession>A0A8J2VGX7</accession>
<keyword evidence="2 5" id="KW-0812">Transmembrane</keyword>
<sequence length="128" mass="14700">MQRWARKMKREVFALYFACQDPRTPFWAKAVTVVVVAYAFSPVDLIPDFIPLLGYLDDLILIPLGIALAIRMIPEPVLEDSRRKAYSQLAKKPRNWIAGVLILLVWILGILALLYIVYQQLAHEHPTL</sequence>
<reference evidence="7" key="1">
    <citation type="journal article" date="2014" name="Int. J. Syst. Evol. Microbiol.">
        <title>Complete genome sequence of Corynebacterium casei LMG S-19264T (=DSM 44701T), isolated from a smear-ripened cheese.</title>
        <authorList>
            <consortium name="US DOE Joint Genome Institute (JGI-PGF)"/>
            <person name="Walter F."/>
            <person name="Albersmeier A."/>
            <person name="Kalinowski J."/>
            <person name="Ruckert C."/>
        </authorList>
    </citation>
    <scope>NUCLEOTIDE SEQUENCE</scope>
    <source>
        <strain evidence="7">CGMCC 1.15179</strain>
    </source>
</reference>
<name>A0A8J2VGX7_9BACL</name>
<evidence type="ECO:0000313" key="8">
    <source>
        <dbReference type="Proteomes" id="UP000625210"/>
    </source>
</evidence>
<organism evidence="7 8">
    <name type="scientific">Marinithermofilum abyssi</name>
    <dbReference type="NCBI Taxonomy" id="1571185"/>
    <lineage>
        <taxon>Bacteria</taxon>
        <taxon>Bacillati</taxon>
        <taxon>Bacillota</taxon>
        <taxon>Bacilli</taxon>
        <taxon>Bacillales</taxon>
        <taxon>Thermoactinomycetaceae</taxon>
        <taxon>Marinithermofilum</taxon>
    </lineage>
</organism>
<dbReference type="Proteomes" id="UP000625210">
    <property type="component" value="Unassembled WGS sequence"/>
</dbReference>
<evidence type="ECO:0000256" key="2">
    <source>
        <dbReference type="ARBA" id="ARBA00022692"/>
    </source>
</evidence>
<evidence type="ECO:0000256" key="4">
    <source>
        <dbReference type="ARBA" id="ARBA00023136"/>
    </source>
</evidence>
<feature type="transmembrane region" description="Helical" evidence="5">
    <location>
        <begin position="52"/>
        <end position="74"/>
    </location>
</feature>
<evidence type="ECO:0000256" key="5">
    <source>
        <dbReference type="SAM" id="Phobius"/>
    </source>
</evidence>
<keyword evidence="4 5" id="KW-0472">Membrane</keyword>
<evidence type="ECO:0000259" key="6">
    <source>
        <dbReference type="Pfam" id="PF06803"/>
    </source>
</evidence>
<keyword evidence="8" id="KW-1185">Reference proteome</keyword>
<dbReference type="EMBL" id="BMHQ01000003">
    <property type="protein sequence ID" value="GGE12348.1"/>
    <property type="molecule type" value="Genomic_DNA"/>
</dbReference>
<dbReference type="InterPro" id="IPR010652">
    <property type="entry name" value="DUF1232"/>
</dbReference>
<dbReference type="AlphaFoldDB" id="A0A8J2VGX7"/>
<gene>
    <name evidence="7" type="ORF">GCM10011571_12190</name>
</gene>
<evidence type="ECO:0000313" key="7">
    <source>
        <dbReference type="EMBL" id="GGE12348.1"/>
    </source>
</evidence>
<comment type="subcellular location">
    <subcellularLocation>
        <location evidence="1">Endomembrane system</location>
        <topology evidence="1">Multi-pass membrane protein</topology>
    </subcellularLocation>
</comment>
<evidence type="ECO:0000256" key="3">
    <source>
        <dbReference type="ARBA" id="ARBA00022989"/>
    </source>
</evidence>
<feature type="domain" description="DUF1232" evidence="6">
    <location>
        <begin position="28"/>
        <end position="64"/>
    </location>
</feature>
<keyword evidence="3 5" id="KW-1133">Transmembrane helix</keyword>
<feature type="transmembrane region" description="Helical" evidence="5">
    <location>
        <begin position="95"/>
        <end position="118"/>
    </location>
</feature>
<comment type="caution">
    <text evidence="7">The sequence shown here is derived from an EMBL/GenBank/DDBJ whole genome shotgun (WGS) entry which is preliminary data.</text>
</comment>
<dbReference type="Pfam" id="PF06803">
    <property type="entry name" value="DUF1232"/>
    <property type="match status" value="1"/>
</dbReference>